<feature type="domain" description="Amidase" evidence="1">
    <location>
        <begin position="305"/>
        <end position="417"/>
    </location>
</feature>
<protein>
    <submittedName>
        <fullName evidence="2">Amidase family protein</fullName>
    </submittedName>
</protein>
<dbReference type="InterPro" id="IPR023631">
    <property type="entry name" value="Amidase_dom"/>
</dbReference>
<sequence>MPAQGRIPGAHPSKDSSIMILHAHSATGMASATLTEPAYSGAFVSEGFGIAPPVAIYSDELGGLRLAAKDVFALAGQRIGAGNPAWLAGQQPASGSALAIELLLGAGAAWVGKTVTDELAFSLMGINRHYGTPVNPASPLRLPGGSSSGSAVAVAAGHADIALGTDCGGSCRLPASYCGIWGIRPTQGVIAKNGCFALAHSFDTVGWFAADGASLGAVFKVLAQQEIPSKHAAVLHISDDALAGCSPAVNRAFEAALADLAARFDKRHVPSGRLPLPPWAQAHRVLQSAEIWQQHGAWVTAHGDSLGSDVRRRFDNAAAVTRQDVSSQQIVRIQAMTTLTALLPGLHDFLLLPTAPDIAPLCDASDATLDHHRINAQHLLCIAGLAGLPQVSMPWIQIDGAPVGLSLIGCRGNDAGLIAAAQAVHATLAG</sequence>
<dbReference type="AlphaFoldDB" id="K8DVX9"/>
<dbReference type="InterPro" id="IPR036928">
    <property type="entry name" value="AS_sf"/>
</dbReference>
<dbReference type="NCBIfam" id="NF006169">
    <property type="entry name" value="PRK08310.1"/>
    <property type="match status" value="1"/>
</dbReference>
<dbReference type="EMBL" id="HE967328">
    <property type="protein sequence ID" value="CCM43858.1"/>
    <property type="molecule type" value="Genomic_DNA"/>
</dbReference>
<evidence type="ECO:0000313" key="2">
    <source>
        <dbReference type="EMBL" id="CCM43858.1"/>
    </source>
</evidence>
<dbReference type="Gene3D" id="3.90.1300.10">
    <property type="entry name" value="Amidase signature (AS) domain"/>
    <property type="match status" value="1"/>
</dbReference>
<dbReference type="SUPFAM" id="SSF75304">
    <property type="entry name" value="Amidase signature (AS) enzymes"/>
    <property type="match status" value="1"/>
</dbReference>
<dbReference type="PANTHER" id="PTHR46310">
    <property type="entry name" value="AMIDASE 1"/>
    <property type="match status" value="1"/>
</dbReference>
<feature type="domain" description="Amidase" evidence="1">
    <location>
        <begin position="61"/>
        <end position="234"/>
    </location>
</feature>
<evidence type="ECO:0000259" key="1">
    <source>
        <dbReference type="Pfam" id="PF01425"/>
    </source>
</evidence>
<proteinExistence type="predicted"/>
<dbReference type="PANTHER" id="PTHR46310:SF7">
    <property type="entry name" value="AMIDASE 1"/>
    <property type="match status" value="1"/>
</dbReference>
<name>K8DVX9_9BURK</name>
<dbReference type="Pfam" id="PF01425">
    <property type="entry name" value="Amidase"/>
    <property type="match status" value="2"/>
</dbReference>
<accession>K8DVX9</accession>
<organism evidence="2">
    <name type="scientific">Janthinobacterium agaricidamnosum</name>
    <dbReference type="NCBI Taxonomy" id="55508"/>
    <lineage>
        <taxon>Bacteria</taxon>
        <taxon>Pseudomonadati</taxon>
        <taxon>Pseudomonadota</taxon>
        <taxon>Betaproteobacteria</taxon>
        <taxon>Burkholderiales</taxon>
        <taxon>Oxalobacteraceae</taxon>
        <taxon>Janthinobacterium</taxon>
    </lineage>
</organism>
<reference evidence="2" key="1">
    <citation type="journal article" date="2012" name="Angew. Chem. Int. Ed.">
        <title>Imaging Mass Spectrometry and Genome Mining Reveal Highly Antifungal Virulence Factor of Mushroom Soft Rot Pathogens.</title>
        <authorList>
            <person name="Graupner K."/>
            <person name="Scherlach K."/>
            <person name="Bretschneider T."/>
            <person name="Lackner G."/>
            <person name="Roth M."/>
            <person name="Gross H."/>
            <person name="Hertweck C."/>
        </authorList>
    </citation>
    <scope>NUCLEOTIDE SEQUENCE</scope>
    <source>
        <strain evidence="2">DSM 9628</strain>
    </source>
</reference>